<feature type="transmembrane region" description="Helical" evidence="1">
    <location>
        <begin position="185"/>
        <end position="204"/>
    </location>
</feature>
<keyword evidence="1" id="KW-0812">Transmembrane</keyword>
<feature type="transmembrane region" description="Helical" evidence="1">
    <location>
        <begin position="211"/>
        <end position="237"/>
    </location>
</feature>
<sequence length="395" mass="43580">MMQLRSSCADLSEEEKVVAKLEVELFDCQASAEGRQTCTPDTEEPQELSRLETPIHHGLQHPALDETLFSGKQHRVAQLMEDITQQMGNMSGRGASGLQKGRRVVLSDLHHAQERAQDVYSQLESDLALLLAQQHRMEDVMEKLWQVNQSLGLMLAAVEGAQSQVENHLQHLHAILDSSGRSPSAISTCILYGSYVLLLVMLLVPTPPRTIVILLFLACSALSELLSIPALFALLAFAMAGQWLMAAAYHGAGGAWLVLPQEKPHRQLTSTPDREHEVELLQEELDRMEMSCLQEPLYLEQPPAMAGDLPTIAGRVLPIRGSWRTKLSSCEMMVEPALGAGKHWEPKPCNLSQSLTSDVSLLSPRSPCQGLTRAGQRCRKKAIPGQDFCHVHTIS</sequence>
<evidence type="ECO:0000313" key="2">
    <source>
        <dbReference type="EMBL" id="GAB0181230.1"/>
    </source>
</evidence>
<proteinExistence type="predicted"/>
<dbReference type="AlphaFoldDB" id="A0ABC9W809"/>
<feature type="transmembrane region" description="Helical" evidence="1">
    <location>
        <begin position="243"/>
        <end position="259"/>
    </location>
</feature>
<dbReference type="EMBL" id="BAAFJT010000002">
    <property type="protein sequence ID" value="GAB0181230.1"/>
    <property type="molecule type" value="Genomic_DNA"/>
</dbReference>
<dbReference type="Proteomes" id="UP001623348">
    <property type="component" value="Unassembled WGS sequence"/>
</dbReference>
<name>A0ABC9W809_GRUJA</name>
<accession>A0ABC9W809</accession>
<keyword evidence="1" id="KW-0472">Membrane</keyword>
<gene>
    <name evidence="2" type="ORF">GRJ2_000588300</name>
</gene>
<keyword evidence="3" id="KW-1185">Reference proteome</keyword>
<reference evidence="2 3" key="1">
    <citation type="submission" date="2024-06" db="EMBL/GenBank/DDBJ databases">
        <title>The draft genome of Grus japonensis, version 3.</title>
        <authorList>
            <person name="Nabeshima K."/>
            <person name="Suzuki S."/>
            <person name="Onuma M."/>
        </authorList>
    </citation>
    <scope>NUCLEOTIDE SEQUENCE [LARGE SCALE GENOMIC DNA]</scope>
    <source>
        <strain evidence="2 3">451A</strain>
    </source>
</reference>
<evidence type="ECO:0000256" key="1">
    <source>
        <dbReference type="SAM" id="Phobius"/>
    </source>
</evidence>
<keyword evidence="1" id="KW-1133">Transmembrane helix</keyword>
<evidence type="ECO:0000313" key="3">
    <source>
        <dbReference type="Proteomes" id="UP001623348"/>
    </source>
</evidence>
<protein>
    <submittedName>
        <fullName evidence="2">Protein brambleberry-like</fullName>
    </submittedName>
</protein>
<comment type="caution">
    <text evidence="2">The sequence shown here is derived from an EMBL/GenBank/DDBJ whole genome shotgun (WGS) entry which is preliminary data.</text>
</comment>
<organism evidence="2 3">
    <name type="scientific">Grus japonensis</name>
    <name type="common">Japanese crane</name>
    <name type="synonym">Red-crowned crane</name>
    <dbReference type="NCBI Taxonomy" id="30415"/>
    <lineage>
        <taxon>Eukaryota</taxon>
        <taxon>Metazoa</taxon>
        <taxon>Chordata</taxon>
        <taxon>Craniata</taxon>
        <taxon>Vertebrata</taxon>
        <taxon>Euteleostomi</taxon>
        <taxon>Archelosauria</taxon>
        <taxon>Archosauria</taxon>
        <taxon>Dinosauria</taxon>
        <taxon>Saurischia</taxon>
        <taxon>Theropoda</taxon>
        <taxon>Coelurosauria</taxon>
        <taxon>Aves</taxon>
        <taxon>Neognathae</taxon>
        <taxon>Neoaves</taxon>
        <taxon>Gruiformes</taxon>
        <taxon>Gruidae</taxon>
        <taxon>Grus</taxon>
    </lineage>
</organism>